<evidence type="ECO:0000313" key="3">
    <source>
        <dbReference type="Proteomes" id="UP000604046"/>
    </source>
</evidence>
<gene>
    <name evidence="2" type="ORF">SNAT2548_LOCUS20873</name>
</gene>
<organism evidence="2 3">
    <name type="scientific">Symbiodinium natans</name>
    <dbReference type="NCBI Taxonomy" id="878477"/>
    <lineage>
        <taxon>Eukaryota</taxon>
        <taxon>Sar</taxon>
        <taxon>Alveolata</taxon>
        <taxon>Dinophyceae</taxon>
        <taxon>Suessiales</taxon>
        <taxon>Symbiodiniaceae</taxon>
        <taxon>Symbiodinium</taxon>
    </lineage>
</organism>
<keyword evidence="3" id="KW-1185">Reference proteome</keyword>
<dbReference type="Proteomes" id="UP000604046">
    <property type="component" value="Unassembled WGS sequence"/>
</dbReference>
<evidence type="ECO:0000313" key="2">
    <source>
        <dbReference type="EMBL" id="CAE7382455.1"/>
    </source>
</evidence>
<feature type="compositionally biased region" description="Basic and acidic residues" evidence="1">
    <location>
        <begin position="191"/>
        <end position="201"/>
    </location>
</feature>
<dbReference type="EMBL" id="CAJNDS010002227">
    <property type="protein sequence ID" value="CAE7382455.1"/>
    <property type="molecule type" value="Genomic_DNA"/>
</dbReference>
<proteinExistence type="predicted"/>
<feature type="region of interest" description="Disordered" evidence="1">
    <location>
        <begin position="148"/>
        <end position="201"/>
    </location>
</feature>
<protein>
    <submittedName>
        <fullName evidence="2">Uncharacterized protein</fullName>
    </submittedName>
</protein>
<dbReference type="AlphaFoldDB" id="A0A812QFY4"/>
<feature type="compositionally biased region" description="Basic residues" evidence="1">
    <location>
        <begin position="180"/>
        <end position="190"/>
    </location>
</feature>
<comment type="caution">
    <text evidence="2">The sequence shown here is derived from an EMBL/GenBank/DDBJ whole genome shotgun (WGS) entry which is preliminary data.</text>
</comment>
<accession>A0A812QFY4</accession>
<evidence type="ECO:0000256" key="1">
    <source>
        <dbReference type="SAM" id="MobiDB-lite"/>
    </source>
</evidence>
<name>A0A812QFY4_9DINO</name>
<sequence length="201" mass="21729">MRSHSLDWPLSQTEKRGRLLELYDKEVRANDQLESEQAARCALDWDGVRSAAVGRGRPSGGGSGAAPANLHTQAPTYPECGAPPWEWQCVLAKAAEAAASLGALLSDRLGSLTNAPAEGQVLRLRARSESSKLLRPALRGPDACPRAKRVHFADAAEPEPEVPAPSEPSLNAEDLGRSRSPGRRDRRSRLRERLHGFSEGV</sequence>
<reference evidence="2" key="1">
    <citation type="submission" date="2021-02" db="EMBL/GenBank/DDBJ databases">
        <authorList>
            <person name="Dougan E. K."/>
            <person name="Rhodes N."/>
            <person name="Thang M."/>
            <person name="Chan C."/>
        </authorList>
    </citation>
    <scope>NUCLEOTIDE SEQUENCE</scope>
</reference>